<feature type="transmembrane region" description="Helical" evidence="1">
    <location>
        <begin position="266"/>
        <end position="291"/>
    </location>
</feature>
<feature type="transmembrane region" description="Helical" evidence="1">
    <location>
        <begin position="237"/>
        <end position="254"/>
    </location>
</feature>
<evidence type="ECO:0000256" key="1">
    <source>
        <dbReference type="SAM" id="Phobius"/>
    </source>
</evidence>
<name>A0A1I6AXJ7_9BACI</name>
<dbReference type="PANTHER" id="PTHR38457">
    <property type="entry name" value="REGULATOR ABRB-RELATED"/>
    <property type="match status" value="1"/>
</dbReference>
<protein>
    <recommendedName>
        <fullName evidence="4">AbrB family transcriptional regulator</fullName>
    </recommendedName>
</protein>
<keyword evidence="1" id="KW-0812">Transmembrane</keyword>
<comment type="caution">
    <text evidence="2">The sequence shown here is derived from an EMBL/GenBank/DDBJ whole genome shotgun (WGS) entry which is preliminary data.</text>
</comment>
<dbReference type="PANTHER" id="PTHR38457:SF1">
    <property type="entry name" value="REGULATOR ABRB-RELATED"/>
    <property type="match status" value="1"/>
</dbReference>
<dbReference type="Pfam" id="PF05145">
    <property type="entry name" value="AbrB"/>
    <property type="match status" value="1"/>
</dbReference>
<organism evidence="2 3">
    <name type="scientific">Priestia endophytica DSM 13796</name>
    <dbReference type="NCBI Taxonomy" id="1121089"/>
    <lineage>
        <taxon>Bacteria</taxon>
        <taxon>Bacillati</taxon>
        <taxon>Bacillota</taxon>
        <taxon>Bacilli</taxon>
        <taxon>Bacillales</taxon>
        <taxon>Bacillaceae</taxon>
        <taxon>Priestia</taxon>
    </lineage>
</organism>
<feature type="transmembrane region" description="Helical" evidence="1">
    <location>
        <begin position="213"/>
        <end position="231"/>
    </location>
</feature>
<gene>
    <name evidence="2" type="ORF">SAMN02745910_03121</name>
</gene>
<dbReference type="EMBL" id="FOXX01000007">
    <property type="protein sequence ID" value="SFQ73420.1"/>
    <property type="molecule type" value="Genomic_DNA"/>
</dbReference>
<feature type="transmembrane region" description="Helical" evidence="1">
    <location>
        <begin position="83"/>
        <end position="107"/>
    </location>
</feature>
<proteinExistence type="predicted"/>
<sequence>MSFYSSPIRLLITLILAVVGGTIFSSFHIPLSWMLGSLTATLVFSRVSSFPLLWPVQLRNVGLLLIGYMLGRSFTKETLLRMVHYLPSMLLLTILILVFSSILAYYVSKVTNINLKSTLTGSIPGGLSQMIVLGEELKGIDLTVVTFIQATRLMAVVFTVPFLASFFSNQERTPMKSILTTFSLHDLFTYIGILLIGLLCAIAGKYFKLPTRFLLGPILITGIFVIAGGTAPHPPDFITDGAQLLMGTYLGLILKPNKLTHKARFSFFATCTAFSLILFSFLSGMLLFLFYDIPITTAFLSVAPGGMAEMAVVAEEVKASLAVVTSFQLFRILFILFLMPPFLRWLFKQAFFKRLEQRTEKQRT</sequence>
<dbReference type="InterPro" id="IPR017516">
    <property type="entry name" value="AbrB_dup"/>
</dbReference>
<dbReference type="InterPro" id="IPR007820">
    <property type="entry name" value="AbrB_fam"/>
</dbReference>
<feature type="transmembrane region" description="Helical" evidence="1">
    <location>
        <begin position="12"/>
        <end position="32"/>
    </location>
</feature>
<evidence type="ECO:0008006" key="4">
    <source>
        <dbReference type="Google" id="ProtNLM"/>
    </source>
</evidence>
<keyword evidence="1" id="KW-1133">Transmembrane helix</keyword>
<reference evidence="2 3" key="1">
    <citation type="submission" date="2016-10" db="EMBL/GenBank/DDBJ databases">
        <authorList>
            <person name="Varghese N."/>
            <person name="Submissions S."/>
        </authorList>
    </citation>
    <scope>NUCLEOTIDE SEQUENCE [LARGE SCALE GENOMIC DNA]</scope>
    <source>
        <strain evidence="2 3">DSM 13796</strain>
    </source>
</reference>
<accession>A0A1I6AXJ7</accession>
<dbReference type="RefSeq" id="WP_061803380.1">
    <property type="nucleotide sequence ID" value="NZ_FOXX01000007.1"/>
</dbReference>
<dbReference type="PIRSF" id="PIRSF038991">
    <property type="entry name" value="Protein_AbrB"/>
    <property type="match status" value="1"/>
</dbReference>
<evidence type="ECO:0000313" key="3">
    <source>
        <dbReference type="Proteomes" id="UP000182762"/>
    </source>
</evidence>
<keyword evidence="1" id="KW-0472">Membrane</keyword>
<dbReference type="NCBIfam" id="TIGR03082">
    <property type="entry name" value="Gneg_AbrB_dup"/>
    <property type="match status" value="2"/>
</dbReference>
<feature type="transmembrane region" description="Helical" evidence="1">
    <location>
        <begin position="144"/>
        <end position="167"/>
    </location>
</feature>
<dbReference type="GeneID" id="93711739"/>
<keyword evidence="3" id="KW-1185">Reference proteome</keyword>
<feature type="transmembrane region" description="Helical" evidence="1">
    <location>
        <begin position="329"/>
        <end position="347"/>
    </location>
</feature>
<evidence type="ECO:0000313" key="2">
    <source>
        <dbReference type="EMBL" id="SFQ73420.1"/>
    </source>
</evidence>
<dbReference type="Proteomes" id="UP000182762">
    <property type="component" value="Unassembled WGS sequence"/>
</dbReference>
<feature type="transmembrane region" description="Helical" evidence="1">
    <location>
        <begin position="187"/>
        <end position="206"/>
    </location>
</feature>